<dbReference type="OrthoDB" id="9765468at2"/>
<evidence type="ECO:0000259" key="23">
    <source>
        <dbReference type="Pfam" id="PF02896"/>
    </source>
</evidence>
<dbReference type="STRING" id="267748.MMOB0610"/>
<dbReference type="HOGENOM" id="CLU_007308_7_0_14"/>
<evidence type="ECO:0000256" key="7">
    <source>
        <dbReference type="ARBA" id="ARBA00016544"/>
    </source>
</evidence>
<feature type="binding site" evidence="19">
    <location>
        <begin position="453"/>
        <end position="454"/>
    </location>
    <ligand>
        <name>phosphoenolpyruvate</name>
        <dbReference type="ChEBI" id="CHEBI:58702"/>
    </ligand>
</feature>
<keyword evidence="10 17" id="KW-0762">Sugar transport</keyword>
<feature type="domain" description="PEP-utilising enzyme mobile" evidence="22">
    <location>
        <begin position="152"/>
        <end position="222"/>
    </location>
</feature>
<feature type="active site" description="Proton donor" evidence="18">
    <location>
        <position position="501"/>
    </location>
</feature>
<dbReference type="Proteomes" id="UP000009072">
    <property type="component" value="Chromosome"/>
</dbReference>
<dbReference type="Pfam" id="PF00391">
    <property type="entry name" value="PEP-utilizers"/>
    <property type="match status" value="1"/>
</dbReference>
<feature type="binding site" evidence="19">
    <location>
        <position position="331"/>
    </location>
    <ligand>
        <name>phosphoenolpyruvate</name>
        <dbReference type="ChEBI" id="CHEBI:58702"/>
    </ligand>
</feature>
<dbReference type="InterPro" id="IPR008731">
    <property type="entry name" value="PTS_EIN"/>
</dbReference>
<feature type="coiled-coil region" evidence="21">
    <location>
        <begin position="31"/>
        <end position="58"/>
    </location>
</feature>
<dbReference type="InterPro" id="IPR036618">
    <property type="entry name" value="PtsI_HPr-bd_sf"/>
</dbReference>
<dbReference type="NCBIfam" id="TIGR01417">
    <property type="entry name" value="PTS_I_fam"/>
    <property type="match status" value="1"/>
</dbReference>
<dbReference type="PRINTS" id="PR01736">
    <property type="entry name" value="PHPHTRNFRASE"/>
</dbReference>
<dbReference type="InterPro" id="IPR006318">
    <property type="entry name" value="PTS_EI-like"/>
</dbReference>
<feature type="domain" description="Phosphotransferase system enzyme I N-terminal" evidence="24">
    <location>
        <begin position="12"/>
        <end position="124"/>
    </location>
</feature>
<evidence type="ECO:0000256" key="12">
    <source>
        <dbReference type="ARBA" id="ARBA00022683"/>
    </source>
</evidence>
<keyword evidence="26" id="KW-1185">Reference proteome</keyword>
<keyword evidence="13 17" id="KW-0479">Metal-binding</keyword>
<dbReference type="InterPro" id="IPR050499">
    <property type="entry name" value="PEP-utilizing_PTS_enzyme"/>
</dbReference>
<evidence type="ECO:0000256" key="14">
    <source>
        <dbReference type="ARBA" id="ARBA00022777"/>
    </source>
</evidence>
<evidence type="ECO:0000256" key="1">
    <source>
        <dbReference type="ARBA" id="ARBA00000683"/>
    </source>
</evidence>
<comment type="function">
    <text evidence="3 17">General (non sugar-specific) component of the phosphoenolpyruvate-dependent sugar phosphotransferase system (sugar PTS). This major carbohydrate active-transport system catalyzes the phosphorylation of incoming sugar substrates concomitantly with their translocation across the cell membrane. Enzyme I transfers the phosphoryl group from phosphoenolpyruvate (PEP) to the phosphoryl carrier protein (HPr).</text>
</comment>
<dbReference type="Pfam" id="PF02896">
    <property type="entry name" value="PEP-utilizers_C"/>
    <property type="match status" value="1"/>
</dbReference>
<keyword evidence="12 17" id="KW-0598">Phosphotransferase system</keyword>
<keyword evidence="14 17" id="KW-0418">Kinase</keyword>
<dbReference type="Pfam" id="PF05524">
    <property type="entry name" value="PEP-utilisers_N"/>
    <property type="match status" value="1"/>
</dbReference>
<dbReference type="InterPro" id="IPR023151">
    <property type="entry name" value="PEP_util_CS"/>
</dbReference>
<protein>
    <recommendedName>
        <fullName evidence="7 17">Phosphoenolpyruvate-protein phosphotransferase</fullName>
        <ecNumber evidence="6 17">2.7.3.9</ecNumber>
    </recommendedName>
    <alternativeName>
        <fullName evidence="16 17">Phosphotransferase system, enzyme I</fullName>
    </alternativeName>
</protein>
<dbReference type="PANTHER" id="PTHR46244">
    <property type="entry name" value="PHOSPHOENOLPYRUVATE-PROTEIN PHOSPHOTRANSFERASE"/>
    <property type="match status" value="1"/>
</dbReference>
<evidence type="ECO:0000256" key="17">
    <source>
        <dbReference type="PIRNR" id="PIRNR000732"/>
    </source>
</evidence>
<dbReference type="PANTHER" id="PTHR46244:SF3">
    <property type="entry name" value="PHOSPHOENOLPYRUVATE-PROTEIN PHOSPHOTRANSFERASE"/>
    <property type="match status" value="1"/>
</dbReference>
<evidence type="ECO:0000259" key="24">
    <source>
        <dbReference type="Pfam" id="PF05524"/>
    </source>
</evidence>
<dbReference type="SUPFAM" id="SSF47831">
    <property type="entry name" value="Enzyme I of the PEP:sugar phosphotransferase system HPr-binding (sub)domain"/>
    <property type="match status" value="1"/>
</dbReference>
<evidence type="ECO:0000256" key="21">
    <source>
        <dbReference type="SAM" id="Coils"/>
    </source>
</evidence>
<dbReference type="KEGG" id="mmo:MMOB0610"/>
<dbReference type="SUPFAM" id="SSF51621">
    <property type="entry name" value="Phosphoenolpyruvate/pyruvate domain"/>
    <property type="match status" value="1"/>
</dbReference>
<evidence type="ECO:0000256" key="8">
    <source>
        <dbReference type="ARBA" id="ARBA00022448"/>
    </source>
</evidence>
<dbReference type="InterPro" id="IPR040442">
    <property type="entry name" value="Pyrv_kinase-like_dom_sf"/>
</dbReference>
<evidence type="ECO:0000256" key="16">
    <source>
        <dbReference type="ARBA" id="ARBA00033235"/>
    </source>
</evidence>
<dbReference type="PROSITE" id="PS00742">
    <property type="entry name" value="PEP_ENZYMES_2"/>
    <property type="match status" value="1"/>
</dbReference>
<evidence type="ECO:0000256" key="4">
    <source>
        <dbReference type="ARBA" id="ARBA00004496"/>
    </source>
</evidence>
<proteinExistence type="inferred from homology"/>
<name>Q6KIM9_MYCM1</name>
<dbReference type="eggNOG" id="COG1080">
    <property type="taxonomic scope" value="Bacteria"/>
</dbReference>
<evidence type="ECO:0000313" key="25">
    <source>
        <dbReference type="EMBL" id="AAT27547.1"/>
    </source>
</evidence>
<evidence type="ECO:0000259" key="22">
    <source>
        <dbReference type="Pfam" id="PF00391"/>
    </source>
</evidence>
<dbReference type="GO" id="GO:0008965">
    <property type="term" value="F:phosphoenolpyruvate-protein phosphotransferase activity"/>
    <property type="evidence" value="ECO:0007669"/>
    <property type="project" value="UniProtKB-EC"/>
</dbReference>
<feature type="binding site" evidence="20">
    <location>
        <position position="430"/>
    </location>
    <ligand>
        <name>Mg(2+)</name>
        <dbReference type="ChEBI" id="CHEBI:18420"/>
    </ligand>
</feature>
<keyword evidence="8 17" id="KW-0813">Transport</keyword>
<feature type="binding site" evidence="19">
    <location>
        <position position="464"/>
    </location>
    <ligand>
        <name>phosphoenolpyruvate</name>
        <dbReference type="ChEBI" id="CHEBI:58702"/>
    </ligand>
</feature>
<keyword evidence="15 17" id="KW-0460">Magnesium</keyword>
<comment type="subcellular location">
    <subcellularLocation>
        <location evidence="4 17">Cytoplasm</location>
    </subcellularLocation>
</comment>
<evidence type="ECO:0000256" key="20">
    <source>
        <dbReference type="PIRSR" id="PIRSR000732-3"/>
    </source>
</evidence>
<dbReference type="PIRSF" id="PIRSF000732">
    <property type="entry name" value="PTS_enzyme_I"/>
    <property type="match status" value="1"/>
</dbReference>
<evidence type="ECO:0000256" key="11">
    <source>
        <dbReference type="ARBA" id="ARBA00022679"/>
    </source>
</evidence>
<evidence type="ECO:0000256" key="3">
    <source>
        <dbReference type="ARBA" id="ARBA00002728"/>
    </source>
</evidence>
<accession>Q6KIM9</accession>
<reference evidence="25 26" key="1">
    <citation type="journal article" date="2004" name="Genome Res.">
        <title>The complete genome and proteome of Mycoplasma mobile.</title>
        <authorList>
            <person name="Jaffe J.D."/>
            <person name="Stange-Thomann N."/>
            <person name="Smith C."/>
            <person name="DeCaprio D."/>
            <person name="Fisher S."/>
            <person name="Butler J."/>
            <person name="Calvo S."/>
            <person name="Elkins T."/>
            <person name="FitzGerald M.G."/>
            <person name="Hafez N."/>
            <person name="Kodira C.D."/>
            <person name="Major J."/>
            <person name="Wang S."/>
            <person name="Wilkinson J."/>
            <person name="Nicol R."/>
            <person name="Nusbaum C."/>
            <person name="Birren B."/>
            <person name="Berg H.C."/>
            <person name="Church G.M."/>
        </authorList>
    </citation>
    <scope>NUCLEOTIDE SEQUENCE [LARGE SCALE GENOMIC DNA]</scope>
    <source>
        <strain evidence="26">ATCC 43663 / 163K / NCTC 11711</strain>
    </source>
</reference>
<evidence type="ECO:0000256" key="10">
    <source>
        <dbReference type="ARBA" id="ARBA00022597"/>
    </source>
</evidence>
<evidence type="ECO:0000256" key="6">
    <source>
        <dbReference type="ARBA" id="ARBA00012232"/>
    </source>
</evidence>
<dbReference type="InterPro" id="IPR000121">
    <property type="entry name" value="PEP_util_C"/>
</dbReference>
<evidence type="ECO:0000256" key="19">
    <source>
        <dbReference type="PIRSR" id="PIRSR000732-2"/>
    </source>
</evidence>
<evidence type="ECO:0000313" key="26">
    <source>
        <dbReference type="Proteomes" id="UP000009072"/>
    </source>
</evidence>
<dbReference type="RefSeq" id="WP_011264581.1">
    <property type="nucleotide sequence ID" value="NC_006908.1"/>
</dbReference>
<dbReference type="Gene3D" id="3.50.30.10">
    <property type="entry name" value="Phosphohistidine domain"/>
    <property type="match status" value="1"/>
</dbReference>
<dbReference type="GO" id="GO:0009401">
    <property type="term" value="P:phosphoenolpyruvate-dependent sugar phosphotransferase system"/>
    <property type="evidence" value="ECO:0007669"/>
    <property type="project" value="UniProtKB-KW"/>
</dbReference>
<evidence type="ECO:0000256" key="9">
    <source>
        <dbReference type="ARBA" id="ARBA00022490"/>
    </source>
</evidence>
<dbReference type="EMBL" id="AE017308">
    <property type="protein sequence ID" value="AAT27547.1"/>
    <property type="molecule type" value="Genomic_DNA"/>
</dbReference>
<dbReference type="Gene3D" id="1.10.274.10">
    <property type="entry name" value="PtsI, HPr-binding domain"/>
    <property type="match status" value="1"/>
</dbReference>
<dbReference type="GO" id="GO:0016301">
    <property type="term" value="F:kinase activity"/>
    <property type="evidence" value="ECO:0007669"/>
    <property type="project" value="UniProtKB-KW"/>
</dbReference>
<comment type="cofactor">
    <cofactor evidence="2 17 20">
        <name>Mg(2+)</name>
        <dbReference type="ChEBI" id="CHEBI:18420"/>
    </cofactor>
</comment>
<gene>
    <name evidence="25" type="primary">ptsI</name>
    <name evidence="25" type="ordered locus">MMOB0610</name>
</gene>
<feature type="domain" description="PEP-utilising enzyme C-terminal" evidence="23">
    <location>
        <begin position="260"/>
        <end position="539"/>
    </location>
</feature>
<dbReference type="InterPro" id="IPR024692">
    <property type="entry name" value="PTS_EI"/>
</dbReference>
<evidence type="ECO:0000256" key="2">
    <source>
        <dbReference type="ARBA" id="ARBA00001946"/>
    </source>
</evidence>
<keyword evidence="9 17" id="KW-0963">Cytoplasm</keyword>
<sequence length="568" mass="64708">MILKIKSSNQELALGKIHFLEEEQIEYKKSFQDIKKEKAILENAINKTNESIKLLIKKAKKEFTENEVDILTAHLEIANDITFKDEANKIIEFEKKTAYEAFKIVSDKYIEIFKSMDNEYMKQRSTDILDVASSVLSFIANPEKKVMGEELKESTIIVSKELTSSDILTLNRKYIKGFITTEGGPTSHCAIIAKSLQVPYVFGLSDFPKYFKEGQEVFIDGINETLNTEPNAKDRKVYEDYLDLVKKTSINPKTFTPINKSKDGKKVELAVNIDGVEEIERLKDFKEISTGLFRTEFLFMQMNDWPTEEEQFLVYKNIALNTSRQSEVVIRTLDIGGDKELKYFKQEKEMNPFLGNRSVRFSLNKPNTFITQIRAIYRASAFGNVAILLPFVSNVEELLSLRKIIDQVKKSMIQEKIEFDPEVKIGMMIEIPSSAVLADVFAQYVDFFSVGSNDLIQYTFAVDRVNSAVSNYFQPLNPAIYRLINMAIQGAHRNGKTISVCGEIASNKYALAILVAMGIDKLSMAPESLGMAKYHLNSLDLTRADELSKKVLEAKTQDEVIEIVKTYY</sequence>
<evidence type="ECO:0000256" key="13">
    <source>
        <dbReference type="ARBA" id="ARBA00022723"/>
    </source>
</evidence>
<dbReference type="InterPro" id="IPR036637">
    <property type="entry name" value="Phosphohistidine_dom_sf"/>
</dbReference>
<dbReference type="GO" id="GO:0005737">
    <property type="term" value="C:cytoplasm"/>
    <property type="evidence" value="ECO:0007669"/>
    <property type="project" value="UniProtKB-SubCell"/>
</dbReference>
<dbReference type="GO" id="GO:0046872">
    <property type="term" value="F:metal ion binding"/>
    <property type="evidence" value="ECO:0007669"/>
    <property type="project" value="UniProtKB-KW"/>
</dbReference>
<comment type="similarity">
    <text evidence="5 17">Belongs to the PEP-utilizing enzyme family.</text>
</comment>
<dbReference type="AlphaFoldDB" id="Q6KIM9"/>
<evidence type="ECO:0000256" key="5">
    <source>
        <dbReference type="ARBA" id="ARBA00007837"/>
    </source>
</evidence>
<feature type="active site" description="Tele-phosphohistidine intermediate" evidence="18">
    <location>
        <position position="188"/>
    </location>
</feature>
<evidence type="ECO:0000256" key="18">
    <source>
        <dbReference type="PIRSR" id="PIRSR000732-1"/>
    </source>
</evidence>
<organism evidence="25 26">
    <name type="scientific">Mycoplasma mobile (strain ATCC 43663 / 163K / NCTC 11711)</name>
    <name type="common">Mesomycoplasma mobile</name>
    <dbReference type="NCBI Taxonomy" id="267748"/>
    <lineage>
        <taxon>Bacteria</taxon>
        <taxon>Bacillati</taxon>
        <taxon>Mycoplasmatota</taxon>
        <taxon>Mycoplasmoidales</taxon>
        <taxon>Metamycoplasmataceae</taxon>
        <taxon>Mesomycoplasma</taxon>
    </lineage>
</organism>
<dbReference type="InterPro" id="IPR015813">
    <property type="entry name" value="Pyrv/PenolPyrv_kinase-like_dom"/>
</dbReference>
<evidence type="ECO:0000256" key="15">
    <source>
        <dbReference type="ARBA" id="ARBA00022842"/>
    </source>
</evidence>
<dbReference type="EC" id="2.7.3.9" evidence="6 17"/>
<feature type="binding site" evidence="19">
    <location>
        <position position="294"/>
    </location>
    <ligand>
        <name>phosphoenolpyruvate</name>
        <dbReference type="ChEBI" id="CHEBI:58702"/>
    </ligand>
</feature>
<comment type="catalytic activity">
    <reaction evidence="1 17">
        <text>L-histidyl-[protein] + phosphoenolpyruvate = N(pros)-phospho-L-histidyl-[protein] + pyruvate</text>
        <dbReference type="Rhea" id="RHEA:23880"/>
        <dbReference type="Rhea" id="RHEA-COMP:9745"/>
        <dbReference type="Rhea" id="RHEA-COMP:9746"/>
        <dbReference type="ChEBI" id="CHEBI:15361"/>
        <dbReference type="ChEBI" id="CHEBI:29979"/>
        <dbReference type="ChEBI" id="CHEBI:58702"/>
        <dbReference type="ChEBI" id="CHEBI:64837"/>
        <dbReference type="EC" id="2.7.3.9"/>
    </reaction>
</comment>
<dbReference type="Gene3D" id="3.20.20.60">
    <property type="entry name" value="Phosphoenolpyruvate-binding domains"/>
    <property type="match status" value="1"/>
</dbReference>
<keyword evidence="25" id="KW-0670">Pyruvate</keyword>
<dbReference type="InterPro" id="IPR008279">
    <property type="entry name" value="PEP-util_enz_mobile_dom"/>
</dbReference>
<keyword evidence="11 17" id="KW-0808">Transferase</keyword>
<feature type="binding site" evidence="20">
    <location>
        <position position="454"/>
    </location>
    <ligand>
        <name>Mg(2+)</name>
        <dbReference type="ChEBI" id="CHEBI:18420"/>
    </ligand>
</feature>
<keyword evidence="21" id="KW-0175">Coiled coil</keyword>
<dbReference type="SUPFAM" id="SSF52009">
    <property type="entry name" value="Phosphohistidine domain"/>
    <property type="match status" value="1"/>
</dbReference>